<dbReference type="SUPFAM" id="SSF100950">
    <property type="entry name" value="NagB/RpiA/CoA transferase-like"/>
    <property type="match status" value="1"/>
</dbReference>
<reference evidence="6 7" key="1">
    <citation type="submission" date="2018-12" db="EMBL/GenBank/DDBJ databases">
        <authorList>
            <person name="Criscuolo A."/>
        </authorList>
    </citation>
    <scope>NUCLEOTIDE SEQUENCE [LARGE SCALE GENOMIC DNA]</scope>
    <source>
        <strain evidence="6">ACIP1116241</strain>
    </source>
</reference>
<accession>A0A3S4CLD3</accession>
<feature type="domain" description="Sugar-binding" evidence="5">
    <location>
        <begin position="67"/>
        <end position="327"/>
    </location>
</feature>
<gene>
    <name evidence="6" type="primary">deoR_2</name>
    <name evidence="6" type="ORF">PARHAE_03422</name>
</gene>
<dbReference type="PANTHER" id="PTHR34294:SF1">
    <property type="entry name" value="TRANSCRIPTIONAL REGULATOR LSRR"/>
    <property type="match status" value="1"/>
</dbReference>
<keyword evidence="4" id="KW-0804">Transcription</keyword>
<dbReference type="InterPro" id="IPR007324">
    <property type="entry name" value="Sugar-bd_dom_put"/>
</dbReference>
<sequence>MLVNGAGMQEDDVLMTRAAWLYYVGGLNQEATAKRLGTTRARVNKLLSDARDAGLVSITINPSNVGLLPVEEAIRTRYGLNFCICTPALRFDTPGKHDDALLAPFAFRAVGAAAASHLRRHLAETPRAVIGTGWGRTLEQMTLQMAGVSAPGARFISLMGSLTANSAYNPFEVVHSLARTSGGEGFFLPVPFIADTAEAREVLVSQQSVQHALSLAKAATMAYISLGELREDSLLRRQNMITTQELSELRECGAVGDTNGLFFNAAGAAVDHPLNHRTIGLGLEDLRKIPTVALVAGGSKLDAVRGFLASGIARGLVIDGDTALDLISAA</sequence>
<dbReference type="Proteomes" id="UP000270743">
    <property type="component" value="Unassembled WGS sequence"/>
</dbReference>
<evidence type="ECO:0000313" key="7">
    <source>
        <dbReference type="Proteomes" id="UP000270743"/>
    </source>
</evidence>
<comment type="similarity">
    <text evidence="1">Belongs to the SorC transcriptional regulatory family.</text>
</comment>
<dbReference type="AlphaFoldDB" id="A0A3S4CLD3"/>
<evidence type="ECO:0000313" key="6">
    <source>
        <dbReference type="EMBL" id="VDS10208.1"/>
    </source>
</evidence>
<evidence type="ECO:0000259" key="5">
    <source>
        <dbReference type="Pfam" id="PF04198"/>
    </source>
</evidence>
<dbReference type="Pfam" id="PF04198">
    <property type="entry name" value="Sugar-bind"/>
    <property type="match status" value="1"/>
</dbReference>
<keyword evidence="2" id="KW-0805">Transcription regulation</keyword>
<dbReference type="Gene3D" id="1.10.10.10">
    <property type="entry name" value="Winged helix-like DNA-binding domain superfamily/Winged helix DNA-binding domain"/>
    <property type="match status" value="1"/>
</dbReference>
<evidence type="ECO:0000256" key="1">
    <source>
        <dbReference type="ARBA" id="ARBA00010466"/>
    </source>
</evidence>
<dbReference type="InterPro" id="IPR051054">
    <property type="entry name" value="SorC_transcr_regulators"/>
</dbReference>
<evidence type="ECO:0000256" key="4">
    <source>
        <dbReference type="ARBA" id="ARBA00023163"/>
    </source>
</evidence>
<name>A0A3S4CLD3_9RHOB</name>
<keyword evidence="3" id="KW-0238">DNA-binding</keyword>
<dbReference type="Gene3D" id="3.40.50.1360">
    <property type="match status" value="1"/>
</dbReference>
<dbReference type="InterPro" id="IPR036388">
    <property type="entry name" value="WH-like_DNA-bd_sf"/>
</dbReference>
<dbReference type="GO" id="GO:0003677">
    <property type="term" value="F:DNA binding"/>
    <property type="evidence" value="ECO:0007669"/>
    <property type="project" value="UniProtKB-KW"/>
</dbReference>
<protein>
    <submittedName>
        <fullName evidence="6">Deoxyribonucleoside regulator</fullName>
    </submittedName>
</protein>
<dbReference type="PANTHER" id="PTHR34294">
    <property type="entry name" value="TRANSCRIPTIONAL REGULATOR-RELATED"/>
    <property type="match status" value="1"/>
</dbReference>
<dbReference type="EMBL" id="UZWE01000055">
    <property type="protein sequence ID" value="VDS10208.1"/>
    <property type="molecule type" value="Genomic_DNA"/>
</dbReference>
<evidence type="ECO:0000256" key="3">
    <source>
        <dbReference type="ARBA" id="ARBA00023125"/>
    </source>
</evidence>
<proteinExistence type="inferred from homology"/>
<dbReference type="GO" id="GO:0030246">
    <property type="term" value="F:carbohydrate binding"/>
    <property type="evidence" value="ECO:0007669"/>
    <property type="project" value="InterPro"/>
</dbReference>
<dbReference type="InterPro" id="IPR037171">
    <property type="entry name" value="NagB/RpiA_transferase-like"/>
</dbReference>
<keyword evidence="7" id="KW-1185">Reference proteome</keyword>
<evidence type="ECO:0000256" key="2">
    <source>
        <dbReference type="ARBA" id="ARBA00023015"/>
    </source>
</evidence>
<organism evidence="6 7">
    <name type="scientific">Paracoccus haematequi</name>
    <dbReference type="NCBI Taxonomy" id="2491866"/>
    <lineage>
        <taxon>Bacteria</taxon>
        <taxon>Pseudomonadati</taxon>
        <taxon>Pseudomonadota</taxon>
        <taxon>Alphaproteobacteria</taxon>
        <taxon>Rhodobacterales</taxon>
        <taxon>Paracoccaceae</taxon>
        <taxon>Paracoccus</taxon>
    </lineage>
</organism>